<dbReference type="GO" id="GO:0007165">
    <property type="term" value="P:signal transduction"/>
    <property type="evidence" value="ECO:0007669"/>
    <property type="project" value="UniProtKB-KW"/>
</dbReference>
<comment type="caution">
    <text evidence="8">The sequence shown here is derived from an EMBL/GenBank/DDBJ whole genome shotgun (WGS) entry which is preliminary data.</text>
</comment>
<feature type="transmembrane region" description="Helical" evidence="5">
    <location>
        <begin position="12"/>
        <end position="29"/>
    </location>
</feature>
<dbReference type="Pfam" id="PF00015">
    <property type="entry name" value="MCPsignal"/>
    <property type="match status" value="1"/>
</dbReference>
<dbReference type="PANTHER" id="PTHR32089:SF112">
    <property type="entry name" value="LYSOZYME-LIKE PROTEIN-RELATED"/>
    <property type="match status" value="1"/>
</dbReference>
<feature type="domain" description="HAMP" evidence="7">
    <location>
        <begin position="207"/>
        <end position="261"/>
    </location>
</feature>
<evidence type="ECO:0000256" key="3">
    <source>
        <dbReference type="ARBA" id="ARBA00029447"/>
    </source>
</evidence>
<keyword evidence="5" id="KW-0472">Membrane</keyword>
<feature type="domain" description="Methyl-accepting transducer" evidence="6">
    <location>
        <begin position="266"/>
        <end position="502"/>
    </location>
</feature>
<gene>
    <name evidence="8" type="ORF">AWJ07_02005</name>
</gene>
<dbReference type="Gene3D" id="1.10.287.950">
    <property type="entry name" value="Methyl-accepting chemotaxis protein"/>
    <property type="match status" value="1"/>
</dbReference>
<evidence type="ECO:0000256" key="1">
    <source>
        <dbReference type="ARBA" id="ARBA00004370"/>
    </source>
</evidence>
<dbReference type="GO" id="GO:0016020">
    <property type="term" value="C:membrane"/>
    <property type="evidence" value="ECO:0007669"/>
    <property type="project" value="UniProtKB-SubCell"/>
</dbReference>
<dbReference type="RefSeq" id="WP_059743975.1">
    <property type="nucleotide sequence ID" value="NZ_LRDC01000001.1"/>
</dbReference>
<comment type="subcellular location">
    <subcellularLocation>
        <location evidence="1">Membrane</location>
    </subcellularLocation>
</comment>
<evidence type="ECO:0000256" key="4">
    <source>
        <dbReference type="PROSITE-ProRule" id="PRU00284"/>
    </source>
</evidence>
<organism evidence="8">
    <name type="scientific">Shewanella frigidimarina</name>
    <dbReference type="NCBI Taxonomy" id="56812"/>
    <lineage>
        <taxon>Bacteria</taxon>
        <taxon>Pseudomonadati</taxon>
        <taxon>Pseudomonadota</taxon>
        <taxon>Gammaproteobacteria</taxon>
        <taxon>Alteromonadales</taxon>
        <taxon>Shewanellaceae</taxon>
        <taxon>Shewanella</taxon>
    </lineage>
</organism>
<evidence type="ECO:0000259" key="7">
    <source>
        <dbReference type="PROSITE" id="PS50885"/>
    </source>
</evidence>
<proteinExistence type="inferred from homology"/>
<feature type="transmembrane region" description="Helical" evidence="5">
    <location>
        <begin position="187"/>
        <end position="205"/>
    </location>
</feature>
<accession>A0A106C342</accession>
<dbReference type="SUPFAM" id="SSF58104">
    <property type="entry name" value="Methyl-accepting chemotaxis protein (MCP) signaling domain"/>
    <property type="match status" value="1"/>
</dbReference>
<dbReference type="PROSITE" id="PS50885">
    <property type="entry name" value="HAMP"/>
    <property type="match status" value="1"/>
</dbReference>
<dbReference type="Gene3D" id="6.10.340.10">
    <property type="match status" value="1"/>
</dbReference>
<name>A0A106C342_SHEFR</name>
<dbReference type="PANTHER" id="PTHR32089">
    <property type="entry name" value="METHYL-ACCEPTING CHEMOTAXIS PROTEIN MCPB"/>
    <property type="match status" value="1"/>
</dbReference>
<evidence type="ECO:0000313" key="8">
    <source>
        <dbReference type="EMBL" id="KVX03364.1"/>
    </source>
</evidence>
<dbReference type="PROSITE" id="PS50111">
    <property type="entry name" value="CHEMOTAXIS_TRANSDUC_2"/>
    <property type="match status" value="1"/>
</dbReference>
<dbReference type="GO" id="GO:0006935">
    <property type="term" value="P:chemotaxis"/>
    <property type="evidence" value="ECO:0007669"/>
    <property type="project" value="UniProtKB-ARBA"/>
</dbReference>
<dbReference type="FunFam" id="1.10.287.950:FF:000001">
    <property type="entry name" value="Methyl-accepting chemotaxis sensory transducer"/>
    <property type="match status" value="1"/>
</dbReference>
<evidence type="ECO:0000256" key="5">
    <source>
        <dbReference type="SAM" id="Phobius"/>
    </source>
</evidence>
<dbReference type="InterPro" id="IPR003660">
    <property type="entry name" value="HAMP_dom"/>
</dbReference>
<keyword evidence="5" id="KW-0812">Transmembrane</keyword>
<dbReference type="SMART" id="SM00283">
    <property type="entry name" value="MA"/>
    <property type="match status" value="1"/>
</dbReference>
<evidence type="ECO:0000259" key="6">
    <source>
        <dbReference type="PROSITE" id="PS50111"/>
    </source>
</evidence>
<dbReference type="CDD" id="cd06225">
    <property type="entry name" value="HAMP"/>
    <property type="match status" value="1"/>
</dbReference>
<dbReference type="InterPro" id="IPR004089">
    <property type="entry name" value="MCPsignal_dom"/>
</dbReference>
<reference evidence="8 9" key="1">
    <citation type="submission" date="2016-01" db="EMBL/GenBank/DDBJ databases">
        <title>Draft genome of the antarctic isolate Shewanella frigidimarina Ag06-30.</title>
        <authorList>
            <person name="Parmeciano Di Noto G."/>
            <person name="Vazquez S."/>
            <person name="Mac Cormack W."/>
            <person name="Iriarte A."/>
            <person name="Quiroga C."/>
        </authorList>
    </citation>
    <scope>NUCLEOTIDE SEQUENCE [LARGE SCALE GENOMIC DNA]</scope>
    <source>
        <strain evidence="8 9">Ag06-30</strain>
    </source>
</reference>
<sequence>MQLTNLKISHRIILLTLVAIVSFVISLIINNQTGEDNAQRLNGLQSQLYPALNLATINQGLLLQLDQTIQSAITTGEEDSLDIAKTMVKQITDNLNELAILLPTEASNVQQLKRDVALYHDNALILAAEFIKDDVDFSKIQTQAADNAKRYQTLVKQFAEKKQQYSTDFEQRIQATIASTEQAETSVMLIGLVATVVMIAFGFLVNRSIISTINNVTQSLQNISQGEGDLRSRIQYQGKDEIADLVYWFNQFIAKLQSSFADTKHTTDHLNEVANALLNGSQQSEVNVTQQNAAIEQISHAMKEMFVSVTHIAEYASSAALEAENANTEAKKGFVIVNDAVNTIKELADEVQTTAVVVNQLDAFTHKVNDILGSISSIADQTNLLALNAAIEAARAGEHGRGFAVVADEVRTLASRTQTSTQEIQKVLKELTTTSKQAVDAMQRGIKTADKGVKSTSMAGDALTSITHKVSAISEVNDQIATATEEQHNTSVLIQQYVTEMESGAQKVRATTADMGGISVDIQNISEKLQSITNQFKV</sequence>
<keyword evidence="5" id="KW-1133">Transmembrane helix</keyword>
<protein>
    <submittedName>
        <fullName evidence="8">Chemotaxis protein</fullName>
    </submittedName>
</protein>
<dbReference type="SMART" id="SM00304">
    <property type="entry name" value="HAMP"/>
    <property type="match status" value="1"/>
</dbReference>
<dbReference type="Pfam" id="PF00672">
    <property type="entry name" value="HAMP"/>
    <property type="match status" value="1"/>
</dbReference>
<evidence type="ECO:0000313" key="9">
    <source>
        <dbReference type="Proteomes" id="UP000055702"/>
    </source>
</evidence>
<dbReference type="EMBL" id="LRDC01000001">
    <property type="protein sequence ID" value="KVX03364.1"/>
    <property type="molecule type" value="Genomic_DNA"/>
</dbReference>
<comment type="similarity">
    <text evidence="3">Belongs to the methyl-accepting chemotaxis (MCP) protein family.</text>
</comment>
<evidence type="ECO:0000256" key="2">
    <source>
        <dbReference type="ARBA" id="ARBA00023224"/>
    </source>
</evidence>
<dbReference type="Proteomes" id="UP000055702">
    <property type="component" value="Unassembled WGS sequence"/>
</dbReference>
<dbReference type="AlphaFoldDB" id="A0A106C342"/>
<keyword evidence="2 4" id="KW-0807">Transducer</keyword>